<accession>A0A0R2HZL8</accession>
<dbReference type="RefSeq" id="WP_057741533.1">
    <property type="nucleotide sequence ID" value="NZ_JQBW01000010.1"/>
</dbReference>
<sequence>MEWYDKTFDELTVDELFNINLLRANVFNGEQKCITPDPDLMDKHAHHVFAMDNGQLVAYGRYFQDGANATLGRVVVHPLFRGHGLGAALIQHLLDGIQQNLPGKEIVIHAQLYVKDLYEHFGFQAHGDIFFEAEREHVTMTHPAL</sequence>
<gene>
    <name evidence="2" type="ORF">IV45_GL000749</name>
</gene>
<dbReference type="CDD" id="cd04301">
    <property type="entry name" value="NAT_SF"/>
    <property type="match status" value="1"/>
</dbReference>
<dbReference type="InterPro" id="IPR000182">
    <property type="entry name" value="GNAT_dom"/>
</dbReference>
<dbReference type="PATRIC" id="fig|396268.3.peg.759"/>
<keyword evidence="3" id="KW-1185">Reference proteome</keyword>
<reference evidence="2 3" key="1">
    <citation type="journal article" date="2015" name="Genome Announc.">
        <title>Expanding the biotechnology potential of lactobacilli through comparative genomics of 213 strains and associated genera.</title>
        <authorList>
            <person name="Sun Z."/>
            <person name="Harris H.M."/>
            <person name="McCann A."/>
            <person name="Guo C."/>
            <person name="Argimon S."/>
            <person name="Zhang W."/>
            <person name="Yang X."/>
            <person name="Jeffery I.B."/>
            <person name="Cooney J.C."/>
            <person name="Kagawa T.F."/>
            <person name="Liu W."/>
            <person name="Song Y."/>
            <person name="Salvetti E."/>
            <person name="Wrobel A."/>
            <person name="Rasinkangas P."/>
            <person name="Parkhill J."/>
            <person name="Rea M.C."/>
            <person name="O'Sullivan O."/>
            <person name="Ritari J."/>
            <person name="Douillard F.P."/>
            <person name="Paul Ross R."/>
            <person name="Yang R."/>
            <person name="Briner A.E."/>
            <person name="Felis G.E."/>
            <person name="de Vos W.M."/>
            <person name="Barrangou R."/>
            <person name="Klaenhammer T.R."/>
            <person name="Caufield P.W."/>
            <person name="Cui Y."/>
            <person name="Zhang H."/>
            <person name="O'Toole P.W."/>
        </authorList>
    </citation>
    <scope>NUCLEOTIDE SEQUENCE [LARGE SCALE GENOMIC DNA]</scope>
    <source>
        <strain evidence="2 3">DSM 17896</strain>
    </source>
</reference>
<dbReference type="AlphaFoldDB" id="A0A0R2HZL8"/>
<dbReference type="Proteomes" id="UP000050934">
    <property type="component" value="Unassembled WGS sequence"/>
</dbReference>
<protein>
    <submittedName>
        <fullName evidence="2">N-acetyltransferase GCN5</fullName>
    </submittedName>
</protein>
<evidence type="ECO:0000313" key="3">
    <source>
        <dbReference type="Proteomes" id="UP000050934"/>
    </source>
</evidence>
<feature type="domain" description="N-acetyltransferase" evidence="1">
    <location>
        <begin position="6"/>
        <end position="145"/>
    </location>
</feature>
<dbReference type="SUPFAM" id="SSF55729">
    <property type="entry name" value="Acyl-CoA N-acyltransferases (Nat)"/>
    <property type="match status" value="1"/>
</dbReference>
<dbReference type="OrthoDB" id="9796171at2"/>
<evidence type="ECO:0000259" key="1">
    <source>
        <dbReference type="PROSITE" id="PS51186"/>
    </source>
</evidence>
<dbReference type="InterPro" id="IPR039143">
    <property type="entry name" value="GNPNAT1-like"/>
</dbReference>
<dbReference type="PANTHER" id="PTHR13355">
    <property type="entry name" value="GLUCOSAMINE 6-PHOSPHATE N-ACETYLTRANSFERASE"/>
    <property type="match status" value="1"/>
</dbReference>
<dbReference type="STRING" id="396268.IV45_GL000749"/>
<dbReference type="PROSITE" id="PS51186">
    <property type="entry name" value="GNAT"/>
    <property type="match status" value="1"/>
</dbReference>
<proteinExistence type="predicted"/>
<dbReference type="InterPro" id="IPR016181">
    <property type="entry name" value="Acyl_CoA_acyltransferase"/>
</dbReference>
<dbReference type="Gene3D" id="3.40.630.30">
    <property type="match status" value="1"/>
</dbReference>
<name>A0A0R2HZL8_9LACO</name>
<dbReference type="Pfam" id="PF13673">
    <property type="entry name" value="Acetyltransf_10"/>
    <property type="match status" value="1"/>
</dbReference>
<dbReference type="PANTHER" id="PTHR13355:SF11">
    <property type="entry name" value="GLUCOSAMINE 6-PHOSPHATE N-ACETYLTRANSFERASE"/>
    <property type="match status" value="1"/>
</dbReference>
<dbReference type="EMBL" id="JQBW01000010">
    <property type="protein sequence ID" value="KRN58304.1"/>
    <property type="molecule type" value="Genomic_DNA"/>
</dbReference>
<organism evidence="2 3">
    <name type="scientific">Limosilactobacillus secaliphilus</name>
    <dbReference type="NCBI Taxonomy" id="396268"/>
    <lineage>
        <taxon>Bacteria</taxon>
        <taxon>Bacillati</taxon>
        <taxon>Bacillota</taxon>
        <taxon>Bacilli</taxon>
        <taxon>Lactobacillales</taxon>
        <taxon>Lactobacillaceae</taxon>
        <taxon>Limosilactobacillus</taxon>
    </lineage>
</organism>
<evidence type="ECO:0000313" key="2">
    <source>
        <dbReference type="EMBL" id="KRN58304.1"/>
    </source>
</evidence>
<comment type="caution">
    <text evidence="2">The sequence shown here is derived from an EMBL/GenBank/DDBJ whole genome shotgun (WGS) entry which is preliminary data.</text>
</comment>
<dbReference type="GO" id="GO:0004343">
    <property type="term" value="F:glucosamine 6-phosphate N-acetyltransferase activity"/>
    <property type="evidence" value="ECO:0007669"/>
    <property type="project" value="TreeGrafter"/>
</dbReference>
<keyword evidence="2" id="KW-0808">Transferase</keyword>